<proteinExistence type="inferred from homology"/>
<dbReference type="InterPro" id="IPR037185">
    <property type="entry name" value="EmrE-like"/>
</dbReference>
<evidence type="ECO:0000313" key="8">
    <source>
        <dbReference type="EMBL" id="OYQ34975.1"/>
    </source>
</evidence>
<accession>A0A255Z258</accession>
<evidence type="ECO:0000256" key="2">
    <source>
        <dbReference type="ARBA" id="ARBA00007362"/>
    </source>
</evidence>
<dbReference type="Gene3D" id="1.10.3730.20">
    <property type="match status" value="1"/>
</dbReference>
<evidence type="ECO:0000313" key="9">
    <source>
        <dbReference type="Proteomes" id="UP000216998"/>
    </source>
</evidence>
<evidence type="ECO:0000256" key="5">
    <source>
        <dbReference type="ARBA" id="ARBA00023136"/>
    </source>
</evidence>
<feature type="domain" description="EamA" evidence="7">
    <location>
        <begin position="16"/>
        <end position="150"/>
    </location>
</feature>
<organism evidence="8 9">
    <name type="scientific">Niveispirillum lacus</name>
    <dbReference type="NCBI Taxonomy" id="1981099"/>
    <lineage>
        <taxon>Bacteria</taxon>
        <taxon>Pseudomonadati</taxon>
        <taxon>Pseudomonadota</taxon>
        <taxon>Alphaproteobacteria</taxon>
        <taxon>Rhodospirillales</taxon>
        <taxon>Azospirillaceae</taxon>
        <taxon>Niveispirillum</taxon>
    </lineage>
</organism>
<feature type="transmembrane region" description="Helical" evidence="6">
    <location>
        <begin position="163"/>
        <end position="180"/>
    </location>
</feature>
<evidence type="ECO:0000256" key="4">
    <source>
        <dbReference type="ARBA" id="ARBA00022989"/>
    </source>
</evidence>
<keyword evidence="3 6" id="KW-0812">Transmembrane</keyword>
<evidence type="ECO:0000256" key="1">
    <source>
        <dbReference type="ARBA" id="ARBA00004141"/>
    </source>
</evidence>
<dbReference type="SUPFAM" id="SSF103481">
    <property type="entry name" value="Multidrug resistance efflux transporter EmrE"/>
    <property type="match status" value="2"/>
</dbReference>
<name>A0A255Z258_9PROT</name>
<feature type="transmembrane region" description="Helical" evidence="6">
    <location>
        <begin position="192"/>
        <end position="211"/>
    </location>
</feature>
<dbReference type="Proteomes" id="UP000216998">
    <property type="component" value="Unassembled WGS sequence"/>
</dbReference>
<dbReference type="InterPro" id="IPR000620">
    <property type="entry name" value="EamA_dom"/>
</dbReference>
<feature type="transmembrane region" description="Helical" evidence="6">
    <location>
        <begin position="47"/>
        <end position="65"/>
    </location>
</feature>
<gene>
    <name evidence="8" type="ORF">CHU95_10415</name>
</gene>
<feature type="transmembrane region" description="Helical" evidence="6">
    <location>
        <begin position="257"/>
        <end position="273"/>
    </location>
</feature>
<dbReference type="GO" id="GO:0016020">
    <property type="term" value="C:membrane"/>
    <property type="evidence" value="ECO:0007669"/>
    <property type="project" value="UniProtKB-SubCell"/>
</dbReference>
<comment type="similarity">
    <text evidence="2">Belongs to the EamA transporter family.</text>
</comment>
<dbReference type="PANTHER" id="PTHR32322:SF2">
    <property type="entry name" value="EAMA DOMAIN-CONTAINING PROTEIN"/>
    <property type="match status" value="1"/>
</dbReference>
<reference evidence="8 9" key="1">
    <citation type="submission" date="2017-07" db="EMBL/GenBank/DDBJ databases">
        <title>Niveispirillum cyanobacteriorum sp. nov., isolated from cyanobacterial aggregates in a eutrophic lake.</title>
        <authorList>
            <person name="Cai H."/>
        </authorList>
    </citation>
    <scope>NUCLEOTIDE SEQUENCE [LARGE SCALE GENOMIC DNA]</scope>
    <source>
        <strain evidence="9">TH1-14</strain>
    </source>
</reference>
<dbReference type="AlphaFoldDB" id="A0A255Z258"/>
<keyword evidence="9" id="KW-1185">Reference proteome</keyword>
<comment type="caution">
    <text evidence="8">The sequence shown here is derived from an EMBL/GenBank/DDBJ whole genome shotgun (WGS) entry which is preliminary data.</text>
</comment>
<feature type="transmembrane region" description="Helical" evidence="6">
    <location>
        <begin position="77"/>
        <end position="99"/>
    </location>
</feature>
<feature type="transmembrane region" description="Helical" evidence="6">
    <location>
        <begin position="223"/>
        <end position="245"/>
    </location>
</feature>
<evidence type="ECO:0000256" key="6">
    <source>
        <dbReference type="SAM" id="Phobius"/>
    </source>
</evidence>
<feature type="transmembrane region" description="Helical" evidence="6">
    <location>
        <begin position="105"/>
        <end position="127"/>
    </location>
</feature>
<protein>
    <submittedName>
        <fullName evidence="8">EamA family transporter</fullName>
    </submittedName>
</protein>
<keyword evidence="4 6" id="KW-1133">Transmembrane helix</keyword>
<dbReference type="PANTHER" id="PTHR32322">
    <property type="entry name" value="INNER MEMBRANE TRANSPORTER"/>
    <property type="match status" value="1"/>
</dbReference>
<comment type="subcellular location">
    <subcellularLocation>
        <location evidence="1">Membrane</location>
        <topology evidence="1">Multi-pass membrane protein</topology>
    </subcellularLocation>
</comment>
<feature type="transmembrane region" description="Helical" evidence="6">
    <location>
        <begin position="279"/>
        <end position="296"/>
    </location>
</feature>
<sequence length="299" mass="31381">MNTPSPPTGGLSAPDWGQLAPALFVLLWSTGFIGGKLGLPHAEPLTFLLWRMALVAVMLLALSAWQKAPWPTSWRTVGHIAVAGLLVHGIYLGGVFGALKQGMPAGSVALIVGLQPLLTALIAGPLLGERIKGWQWLGFALGLAGVTAVVWEKLSLNMGGPLGIGLSAAALLGISIGTLYQKRFCADMDLRTGTTLQYAATGTVLAIAAPFLETMQINWTADFIFALVWLCLVLSVGAIFLLFALIRQGAASRIASLFYLVPPVTALMAWALFGERLGPLALGGMAMTVVGVALVLRRG</sequence>
<dbReference type="EMBL" id="NOXU01000027">
    <property type="protein sequence ID" value="OYQ34975.1"/>
    <property type="molecule type" value="Genomic_DNA"/>
</dbReference>
<evidence type="ECO:0000256" key="3">
    <source>
        <dbReference type="ARBA" id="ARBA00022692"/>
    </source>
</evidence>
<dbReference type="RefSeq" id="WP_094456259.1">
    <property type="nucleotide sequence ID" value="NZ_NOXU01000027.1"/>
</dbReference>
<feature type="domain" description="EamA" evidence="7">
    <location>
        <begin position="163"/>
        <end position="296"/>
    </location>
</feature>
<keyword evidence="5 6" id="KW-0472">Membrane</keyword>
<dbReference type="Pfam" id="PF00892">
    <property type="entry name" value="EamA"/>
    <property type="match status" value="2"/>
</dbReference>
<dbReference type="InterPro" id="IPR050638">
    <property type="entry name" value="AA-Vitamin_Transporters"/>
</dbReference>
<dbReference type="OrthoDB" id="9809509at2"/>
<evidence type="ECO:0000259" key="7">
    <source>
        <dbReference type="Pfam" id="PF00892"/>
    </source>
</evidence>